<feature type="compositionally biased region" description="Basic and acidic residues" evidence="3">
    <location>
        <begin position="728"/>
        <end position="740"/>
    </location>
</feature>
<feature type="compositionally biased region" description="Polar residues" evidence="3">
    <location>
        <begin position="574"/>
        <end position="598"/>
    </location>
</feature>
<dbReference type="InterPro" id="IPR011022">
    <property type="entry name" value="Arrestin_C-like"/>
</dbReference>
<protein>
    <recommendedName>
        <fullName evidence="2">pH-response regulator protein palF/RIM8</fullName>
    </recommendedName>
</protein>
<feature type="compositionally biased region" description="Polar residues" evidence="3">
    <location>
        <begin position="710"/>
        <end position="723"/>
    </location>
</feature>
<evidence type="ECO:0000256" key="3">
    <source>
        <dbReference type="SAM" id="MobiDB-lite"/>
    </source>
</evidence>
<feature type="region of interest" description="Disordered" evidence="3">
    <location>
        <begin position="1"/>
        <end position="25"/>
    </location>
</feature>
<evidence type="ECO:0000313" key="5">
    <source>
        <dbReference type="EMBL" id="PVH23193.1"/>
    </source>
</evidence>
<reference evidence="5 6" key="1">
    <citation type="submission" date="2017-12" db="EMBL/GenBank/DDBJ databases">
        <title>Genome Sequence of a Multidrug-Resistant Candida haemulonii Isolate from a Patient with Chronic Leg Ulcers in Israel.</title>
        <authorList>
            <person name="Chow N.A."/>
            <person name="Gade L."/>
            <person name="Batra D."/>
            <person name="Rowe L.A."/>
            <person name="Ben-Ami R."/>
            <person name="Loparev V.N."/>
            <person name="Litvintseva A.P."/>
        </authorList>
    </citation>
    <scope>NUCLEOTIDE SEQUENCE [LARGE SCALE GENOMIC DNA]</scope>
    <source>
        <strain evidence="5 6">B11899</strain>
    </source>
</reference>
<dbReference type="RefSeq" id="XP_025344133.1">
    <property type="nucleotide sequence ID" value="XM_025486583.1"/>
</dbReference>
<dbReference type="GO" id="GO:0031625">
    <property type="term" value="F:ubiquitin protein ligase binding"/>
    <property type="evidence" value="ECO:0007669"/>
    <property type="project" value="TreeGrafter"/>
</dbReference>
<comment type="caution">
    <text evidence="5">The sequence shown here is derived from an EMBL/GenBank/DDBJ whole genome shotgun (WGS) entry which is preliminary data.</text>
</comment>
<dbReference type="EMBL" id="PKFO01000010">
    <property type="protein sequence ID" value="PVH23193.1"/>
    <property type="molecule type" value="Genomic_DNA"/>
</dbReference>
<feature type="region of interest" description="Disordered" evidence="3">
    <location>
        <begin position="634"/>
        <end position="653"/>
    </location>
</feature>
<dbReference type="Pfam" id="PF02752">
    <property type="entry name" value="Arrestin_C"/>
    <property type="match status" value="1"/>
</dbReference>
<dbReference type="AlphaFoldDB" id="A0A2V1B0J9"/>
<feature type="domain" description="Arrestin C-terminal-like" evidence="4">
    <location>
        <begin position="312"/>
        <end position="442"/>
    </location>
</feature>
<feature type="region of interest" description="Disordered" evidence="3">
    <location>
        <begin position="497"/>
        <end position="541"/>
    </location>
</feature>
<sequence>MRRAVSKFIPGKLARPPGPDPQPSYKIDSSSVDDFYIALDSPHKSWLPGEEISGQVILISKKHLANIAIEFCLCGYIKINASPHSKLKTVKRTLFNHNIRIYGPDPDQPRNNDNDEFINGLYKGEHRFPFIVKLPKKRIFTSIDFGKGAIEYVLKTSLRSADDPISSNGSPSGDSPGAISTDLLTKARSFTRMNNAVYSSEKIISLVNPIDVAELPPPKPKRLIINDPRRNKRLSRVESSTSTINTYSTLSSNNSDTESNLNMNFTNSHNPALSSTPGNSGNTPTSLHNPHMSPGNSAPSSFSPSSNADFSRSNNIRVSMELPQSGFLKLIPIKLNIHHLKKIQDTKGIIVTLVRVCRLDYGPDGLYESFRKDLSQSIIPLFVDPATFQSEINTSLRVPPDAFPTISGCPMVSFQYFIEVMLNLSGKSLSVDGPSEHPKSNLAPSDDISAGPGVSPGNQGNYTYHAYQNRSEFINTDKFKRSKKFLQITSEVVIGTHRSDRSPLMGASPDGQHALNTNGSKRSSISSTSNSASPSTQAHAHIQAPLSQAHAGHGNFTHTRAGMSSSIRAIPESSPMNNFTPPYQRDSQAVTPSQSSPLASAPTYEDIVTDVAMPQEPNLSEKERMRLHEQSLLPSEPQFDGSSDAEEQTVSPMDPSHDILEEMVQGSNASSSNSAFQQYRPNAFAPLQTGGPSSPHHPLTHAPQDPINMLPSSFDQEPSSLWEQNDLYESHGDGENHDGIGPDGPLDFVPNYDTAANDRLVVQQSEGQEQGH</sequence>
<feature type="compositionally biased region" description="Polar residues" evidence="3">
    <location>
        <begin position="237"/>
        <end position="288"/>
    </location>
</feature>
<dbReference type="PANTHER" id="PTHR11188:SF161">
    <property type="entry name" value="PH-RESPONSE REGULATOR PROTEIN PALF_RIM8"/>
    <property type="match status" value="1"/>
</dbReference>
<dbReference type="GO" id="GO:0070086">
    <property type="term" value="P:ubiquitin-dependent endocytosis"/>
    <property type="evidence" value="ECO:0007669"/>
    <property type="project" value="TreeGrafter"/>
</dbReference>
<dbReference type="PANTHER" id="PTHR11188">
    <property type="entry name" value="ARRESTIN DOMAIN CONTAINING PROTEIN"/>
    <property type="match status" value="1"/>
</dbReference>
<organism evidence="5 6">
    <name type="scientific">Candidozyma haemuli</name>
    <dbReference type="NCBI Taxonomy" id="45357"/>
    <lineage>
        <taxon>Eukaryota</taxon>
        <taxon>Fungi</taxon>
        <taxon>Dikarya</taxon>
        <taxon>Ascomycota</taxon>
        <taxon>Saccharomycotina</taxon>
        <taxon>Pichiomycetes</taxon>
        <taxon>Metschnikowiaceae</taxon>
        <taxon>Candidozyma</taxon>
    </lineage>
</organism>
<evidence type="ECO:0000259" key="4">
    <source>
        <dbReference type="SMART" id="SM01017"/>
    </source>
</evidence>
<dbReference type="Proteomes" id="UP000244309">
    <property type="component" value="Unassembled WGS sequence"/>
</dbReference>
<evidence type="ECO:0000313" key="6">
    <source>
        <dbReference type="Proteomes" id="UP000244309"/>
    </source>
</evidence>
<name>A0A2V1B0J9_9ASCO</name>
<dbReference type="OrthoDB" id="7785529at2759"/>
<dbReference type="VEuPathDB" id="FungiDB:CXQ85_002922"/>
<dbReference type="Gene3D" id="2.60.40.640">
    <property type="match status" value="2"/>
</dbReference>
<dbReference type="STRING" id="45357.A0A2V1B0J9"/>
<feature type="region of interest" description="Disordered" evidence="3">
    <location>
        <begin position="215"/>
        <end position="309"/>
    </location>
</feature>
<feature type="region of interest" description="Disordered" evidence="3">
    <location>
        <begin position="569"/>
        <end position="600"/>
    </location>
</feature>
<dbReference type="GO" id="GO:0005886">
    <property type="term" value="C:plasma membrane"/>
    <property type="evidence" value="ECO:0007669"/>
    <property type="project" value="TreeGrafter"/>
</dbReference>
<accession>A0A2V1B0J9</accession>
<dbReference type="GO" id="GO:0030674">
    <property type="term" value="F:protein-macromolecule adaptor activity"/>
    <property type="evidence" value="ECO:0007669"/>
    <property type="project" value="TreeGrafter"/>
</dbReference>
<keyword evidence="6" id="KW-1185">Reference proteome</keyword>
<dbReference type="SMART" id="SM01017">
    <property type="entry name" value="Arrestin_C"/>
    <property type="match status" value="1"/>
</dbReference>
<evidence type="ECO:0000256" key="1">
    <source>
        <dbReference type="ARBA" id="ARBA00037950"/>
    </source>
</evidence>
<evidence type="ECO:0000256" key="2">
    <source>
        <dbReference type="ARBA" id="ARBA00040066"/>
    </source>
</evidence>
<dbReference type="Pfam" id="PF00339">
    <property type="entry name" value="Arrestin_N"/>
    <property type="match status" value="1"/>
</dbReference>
<dbReference type="GeneID" id="37008253"/>
<feature type="region of interest" description="Disordered" evidence="3">
    <location>
        <begin position="432"/>
        <end position="462"/>
    </location>
</feature>
<comment type="similarity">
    <text evidence="1">Belongs to the arrestin family. PalF/RIM8 subfamily.</text>
</comment>
<dbReference type="GO" id="GO:0005829">
    <property type="term" value="C:cytosol"/>
    <property type="evidence" value="ECO:0007669"/>
    <property type="project" value="TreeGrafter"/>
</dbReference>
<feature type="compositionally biased region" description="Low complexity" evidence="3">
    <location>
        <begin position="293"/>
        <end position="309"/>
    </location>
</feature>
<proteinExistence type="inferred from homology"/>
<feature type="compositionally biased region" description="Low complexity" evidence="3">
    <location>
        <begin position="516"/>
        <end position="536"/>
    </location>
</feature>
<dbReference type="InterPro" id="IPR050357">
    <property type="entry name" value="Arrestin_domain-protein"/>
</dbReference>
<dbReference type="InterPro" id="IPR014752">
    <property type="entry name" value="Arrestin-like_C"/>
</dbReference>
<feature type="region of interest" description="Disordered" evidence="3">
    <location>
        <begin position="683"/>
        <end position="772"/>
    </location>
</feature>
<gene>
    <name evidence="5" type="ORF">CXQ85_002922</name>
</gene>
<feature type="compositionally biased region" description="Polar residues" evidence="3">
    <location>
        <begin position="762"/>
        <end position="772"/>
    </location>
</feature>
<dbReference type="InterPro" id="IPR011021">
    <property type="entry name" value="Arrestin-like_N"/>
</dbReference>